<evidence type="ECO:0000313" key="1">
    <source>
        <dbReference type="EMBL" id="JAD49723.1"/>
    </source>
</evidence>
<accession>A0A0A9AIP0</accession>
<dbReference type="EMBL" id="GBRH01248172">
    <property type="protein sequence ID" value="JAD49723.1"/>
    <property type="molecule type" value="Transcribed_RNA"/>
</dbReference>
<reference evidence="1" key="1">
    <citation type="submission" date="2014-09" db="EMBL/GenBank/DDBJ databases">
        <authorList>
            <person name="Magalhaes I.L.F."/>
            <person name="Oliveira U."/>
            <person name="Santos F.R."/>
            <person name="Vidigal T.H.D.A."/>
            <person name="Brescovit A.D."/>
            <person name="Santos A.J."/>
        </authorList>
    </citation>
    <scope>NUCLEOTIDE SEQUENCE</scope>
    <source>
        <tissue evidence="1">Shoot tissue taken approximately 20 cm above the soil surface</tissue>
    </source>
</reference>
<name>A0A0A9AIP0_ARUDO</name>
<organism evidence="1">
    <name type="scientific">Arundo donax</name>
    <name type="common">Giant reed</name>
    <name type="synonym">Donax arundinaceus</name>
    <dbReference type="NCBI Taxonomy" id="35708"/>
    <lineage>
        <taxon>Eukaryota</taxon>
        <taxon>Viridiplantae</taxon>
        <taxon>Streptophyta</taxon>
        <taxon>Embryophyta</taxon>
        <taxon>Tracheophyta</taxon>
        <taxon>Spermatophyta</taxon>
        <taxon>Magnoliopsida</taxon>
        <taxon>Liliopsida</taxon>
        <taxon>Poales</taxon>
        <taxon>Poaceae</taxon>
        <taxon>PACMAD clade</taxon>
        <taxon>Arundinoideae</taxon>
        <taxon>Arundineae</taxon>
        <taxon>Arundo</taxon>
    </lineage>
</organism>
<dbReference type="AlphaFoldDB" id="A0A0A9AIP0"/>
<reference evidence="1" key="2">
    <citation type="journal article" date="2015" name="Data Brief">
        <title>Shoot transcriptome of the giant reed, Arundo donax.</title>
        <authorList>
            <person name="Barrero R.A."/>
            <person name="Guerrero F.D."/>
            <person name="Moolhuijzen P."/>
            <person name="Goolsby J.A."/>
            <person name="Tidwell J."/>
            <person name="Bellgard S.E."/>
            <person name="Bellgard M.I."/>
        </authorList>
    </citation>
    <scope>NUCLEOTIDE SEQUENCE</scope>
    <source>
        <tissue evidence="1">Shoot tissue taken approximately 20 cm above the soil surface</tissue>
    </source>
</reference>
<sequence>MLSTCGTDCTVVCDMFTISPLIVSTPSSNLLISQVVIHLVEIRKVCN</sequence>
<protein>
    <submittedName>
        <fullName evidence="1">Uncharacterized protein</fullName>
    </submittedName>
</protein>
<proteinExistence type="predicted"/>